<dbReference type="Gene3D" id="1.20.1050.10">
    <property type="match status" value="1"/>
</dbReference>
<dbReference type="PANTHER" id="PTHR12289">
    <property type="entry name" value="METAXIN RELATED"/>
    <property type="match status" value="1"/>
</dbReference>
<dbReference type="OrthoDB" id="5809458at2759"/>
<feature type="domain" description="Metaxin glutathione S-transferase" evidence="1">
    <location>
        <begin position="40"/>
        <end position="94"/>
    </location>
</feature>
<dbReference type="GO" id="GO:0005737">
    <property type="term" value="C:cytoplasm"/>
    <property type="evidence" value="ECO:0007669"/>
    <property type="project" value="TreeGrafter"/>
</dbReference>
<organism evidence="2 3">
    <name type="scientific">Armadillidium nasatum</name>
    <dbReference type="NCBI Taxonomy" id="96803"/>
    <lineage>
        <taxon>Eukaryota</taxon>
        <taxon>Metazoa</taxon>
        <taxon>Ecdysozoa</taxon>
        <taxon>Arthropoda</taxon>
        <taxon>Crustacea</taxon>
        <taxon>Multicrustacea</taxon>
        <taxon>Malacostraca</taxon>
        <taxon>Eumalacostraca</taxon>
        <taxon>Peracarida</taxon>
        <taxon>Isopoda</taxon>
        <taxon>Oniscidea</taxon>
        <taxon>Crinocheta</taxon>
        <taxon>Armadillidiidae</taxon>
        <taxon>Armadillidium</taxon>
    </lineage>
</organism>
<evidence type="ECO:0000313" key="2">
    <source>
        <dbReference type="EMBL" id="KAB7499938.1"/>
    </source>
</evidence>
<comment type="caution">
    <text evidence="2">The sequence shown here is derived from an EMBL/GenBank/DDBJ whole genome shotgun (WGS) entry which is preliminary data.</text>
</comment>
<keyword evidence="3" id="KW-1185">Reference proteome</keyword>
<evidence type="ECO:0000313" key="3">
    <source>
        <dbReference type="Proteomes" id="UP000326759"/>
    </source>
</evidence>
<sequence length="101" mass="11319">MDFSSMGPFALYFLKSGYKRALWAQGLSRHSDDEVQGIIRKDLEAISIYLGQKPYLMGDTVTEVDCALFGVYFSTVFRLGNFPSSPFPKIIKSKISKLGII</sequence>
<reference evidence="2 3" key="1">
    <citation type="journal article" date="2019" name="PLoS Biol.">
        <title>Sex chromosomes control vertical transmission of feminizing Wolbachia symbionts in an isopod.</title>
        <authorList>
            <person name="Becking T."/>
            <person name="Chebbi M.A."/>
            <person name="Giraud I."/>
            <person name="Moumen B."/>
            <person name="Laverre T."/>
            <person name="Caubet Y."/>
            <person name="Peccoud J."/>
            <person name="Gilbert C."/>
            <person name="Cordaux R."/>
        </authorList>
    </citation>
    <scope>NUCLEOTIDE SEQUENCE [LARGE SCALE GENOMIC DNA]</scope>
    <source>
        <strain evidence="2">ANa2</strain>
        <tissue evidence="2">Whole body excluding digestive tract and cuticle</tissue>
    </source>
</reference>
<dbReference type="InterPro" id="IPR033468">
    <property type="entry name" value="Metaxin_GST"/>
</dbReference>
<name>A0A5N5T1B0_9CRUS</name>
<accession>A0A5N5T1B0</accession>
<dbReference type="AlphaFoldDB" id="A0A5N5T1B0"/>
<dbReference type="Pfam" id="PF17171">
    <property type="entry name" value="GST_C_6"/>
    <property type="match status" value="1"/>
</dbReference>
<dbReference type="PANTHER" id="PTHR12289:SF41">
    <property type="entry name" value="FAILED AXON CONNECTIONS-RELATED"/>
    <property type="match status" value="1"/>
</dbReference>
<feature type="non-terminal residue" evidence="2">
    <location>
        <position position="101"/>
    </location>
</feature>
<protein>
    <recommendedName>
        <fullName evidence="1">Metaxin glutathione S-transferase domain-containing protein</fullName>
    </recommendedName>
</protein>
<dbReference type="InterPro" id="IPR050931">
    <property type="entry name" value="Mito_Protein_Transport_Metaxin"/>
</dbReference>
<proteinExistence type="predicted"/>
<gene>
    <name evidence="2" type="ORF">Anas_07627</name>
</gene>
<dbReference type="Proteomes" id="UP000326759">
    <property type="component" value="Unassembled WGS sequence"/>
</dbReference>
<dbReference type="SUPFAM" id="SSF47616">
    <property type="entry name" value="GST C-terminal domain-like"/>
    <property type="match status" value="1"/>
</dbReference>
<evidence type="ECO:0000259" key="1">
    <source>
        <dbReference type="Pfam" id="PF17171"/>
    </source>
</evidence>
<dbReference type="EMBL" id="SEYY01015985">
    <property type="protein sequence ID" value="KAB7499938.1"/>
    <property type="molecule type" value="Genomic_DNA"/>
</dbReference>
<dbReference type="InterPro" id="IPR036282">
    <property type="entry name" value="Glutathione-S-Trfase_C_sf"/>
</dbReference>